<dbReference type="Pfam" id="PF03879">
    <property type="entry name" value="Cgr1"/>
    <property type="match status" value="1"/>
</dbReference>
<feature type="compositionally biased region" description="Basic and acidic residues" evidence="9">
    <location>
        <begin position="96"/>
        <end position="111"/>
    </location>
</feature>
<evidence type="ECO:0000256" key="6">
    <source>
        <dbReference type="ARBA" id="ARBA00023054"/>
    </source>
</evidence>
<dbReference type="OrthoDB" id="277961at2759"/>
<accession>A0A067Q8U6</accession>
<comment type="subcellular location">
    <subcellularLocation>
        <location evidence="2 8">Nucleus</location>
        <location evidence="2 8">Nucleolus</location>
    </subcellularLocation>
</comment>
<keyword evidence="4 8" id="KW-0690">Ribosome biogenesis</keyword>
<reference evidence="11" key="1">
    <citation type="journal article" date="2014" name="Proc. Natl. Acad. Sci. U.S.A.">
        <title>Extensive sampling of basidiomycete genomes demonstrates inadequacy of the white-rot/brown-rot paradigm for wood decay fungi.</title>
        <authorList>
            <person name="Riley R."/>
            <person name="Salamov A.A."/>
            <person name="Brown D.W."/>
            <person name="Nagy L.G."/>
            <person name="Floudas D."/>
            <person name="Held B.W."/>
            <person name="Levasseur A."/>
            <person name="Lombard V."/>
            <person name="Morin E."/>
            <person name="Otillar R."/>
            <person name="Lindquist E.A."/>
            <person name="Sun H."/>
            <person name="LaButti K.M."/>
            <person name="Schmutz J."/>
            <person name="Jabbour D."/>
            <person name="Luo H."/>
            <person name="Baker S.E."/>
            <person name="Pisabarro A.G."/>
            <person name="Walton J.D."/>
            <person name="Blanchette R.A."/>
            <person name="Henrissat B."/>
            <person name="Martin F."/>
            <person name="Cullen D."/>
            <person name="Hibbett D.S."/>
            <person name="Grigoriev I.V."/>
        </authorList>
    </citation>
    <scope>NUCLEOTIDE SEQUENCE [LARGE SCALE GENOMIC DNA]</scope>
    <source>
        <strain evidence="11">MUCL 33604</strain>
    </source>
</reference>
<dbReference type="GO" id="GO:0005730">
    <property type="term" value="C:nucleolus"/>
    <property type="evidence" value="ECO:0007669"/>
    <property type="project" value="UniProtKB-SubCell"/>
</dbReference>
<keyword evidence="11" id="KW-1185">Reference proteome</keyword>
<dbReference type="InParanoid" id="A0A067Q8U6"/>
<dbReference type="InterPro" id="IPR005579">
    <property type="entry name" value="Cgr1-like"/>
</dbReference>
<keyword evidence="6" id="KW-0175">Coiled coil</keyword>
<evidence type="ECO:0000256" key="9">
    <source>
        <dbReference type="SAM" id="MobiDB-lite"/>
    </source>
</evidence>
<keyword evidence="7 8" id="KW-0539">Nucleus</keyword>
<evidence type="ECO:0000313" key="11">
    <source>
        <dbReference type="Proteomes" id="UP000027265"/>
    </source>
</evidence>
<keyword evidence="5 8" id="KW-0698">rRNA processing</keyword>
<comment type="function">
    <text evidence="1 8">Involved in nucleolar integrity and required for processing of the pre-rRNA for the 60S ribosome subunit.</text>
</comment>
<comment type="similarity">
    <text evidence="3 8">Belongs to the CGR1 family.</text>
</comment>
<dbReference type="HOGENOM" id="CLU_125051_1_0_1"/>
<feature type="compositionally biased region" description="Basic residues" evidence="9">
    <location>
        <begin position="113"/>
        <end position="133"/>
    </location>
</feature>
<proteinExistence type="inferred from homology"/>
<organism evidence="10 11">
    <name type="scientific">Jaapia argillacea MUCL 33604</name>
    <dbReference type="NCBI Taxonomy" id="933084"/>
    <lineage>
        <taxon>Eukaryota</taxon>
        <taxon>Fungi</taxon>
        <taxon>Dikarya</taxon>
        <taxon>Basidiomycota</taxon>
        <taxon>Agaricomycotina</taxon>
        <taxon>Agaricomycetes</taxon>
        <taxon>Agaricomycetidae</taxon>
        <taxon>Jaapiales</taxon>
        <taxon>Jaapiaceae</taxon>
        <taxon>Jaapia</taxon>
    </lineage>
</organism>
<feature type="region of interest" description="Disordered" evidence="9">
    <location>
        <begin position="96"/>
        <end position="133"/>
    </location>
</feature>
<gene>
    <name evidence="10" type="ORF">JAAARDRAFT_169199</name>
</gene>
<evidence type="ECO:0000256" key="5">
    <source>
        <dbReference type="ARBA" id="ARBA00022552"/>
    </source>
</evidence>
<sequence length="133" mass="15079">MDASTSGDAPLSTDLTLDSTVALPLAFSSNGRTSGKPWKSQKSATVRSYLPDSLKSKFSERMEKTKKEMAIKKLQTELKDEKQAEVTRRREITLERKKAAEERRRAEEMKAKMGARKAARLRRKAGRTKKLNH</sequence>
<evidence type="ECO:0000256" key="7">
    <source>
        <dbReference type="ARBA" id="ARBA00023242"/>
    </source>
</evidence>
<dbReference type="EMBL" id="KL197710">
    <property type="protein sequence ID" value="KDQ63404.1"/>
    <property type="molecule type" value="Genomic_DNA"/>
</dbReference>
<evidence type="ECO:0000256" key="3">
    <source>
        <dbReference type="ARBA" id="ARBA00007869"/>
    </source>
</evidence>
<protein>
    <recommendedName>
        <fullName evidence="8">rRNA-processing protein</fullName>
    </recommendedName>
</protein>
<dbReference type="FunCoup" id="A0A067Q8U6">
    <property type="interactions" value="6"/>
</dbReference>
<dbReference type="AlphaFoldDB" id="A0A067Q8U6"/>
<evidence type="ECO:0000313" key="10">
    <source>
        <dbReference type="EMBL" id="KDQ63404.1"/>
    </source>
</evidence>
<name>A0A067Q8U6_9AGAM</name>
<evidence type="ECO:0000256" key="4">
    <source>
        <dbReference type="ARBA" id="ARBA00022517"/>
    </source>
</evidence>
<evidence type="ECO:0000256" key="8">
    <source>
        <dbReference type="RuleBase" id="RU363084"/>
    </source>
</evidence>
<evidence type="ECO:0000256" key="1">
    <source>
        <dbReference type="ARBA" id="ARBA00004090"/>
    </source>
</evidence>
<dbReference type="Proteomes" id="UP000027265">
    <property type="component" value="Unassembled WGS sequence"/>
</dbReference>
<dbReference type="GO" id="GO:0006364">
    <property type="term" value="P:rRNA processing"/>
    <property type="evidence" value="ECO:0007669"/>
    <property type="project" value="UniProtKB-UniRule"/>
</dbReference>
<evidence type="ECO:0000256" key="2">
    <source>
        <dbReference type="ARBA" id="ARBA00004604"/>
    </source>
</evidence>